<dbReference type="EMBL" id="JAGSXJ010000005">
    <property type="protein sequence ID" value="KAH6691530.1"/>
    <property type="molecule type" value="Genomic_DNA"/>
</dbReference>
<sequence>MSTYSAIKHSGPPHSKPRRPLIITPTNQASSSTNSIPCLPLSHTTAMTSDENQSAEAPKKKSLYRRIVDSKRGEISEEDLKKYTGMNKAELSEWSKDRPGVGKHQPAGKLDMGPGSGFAGMGAADGFGGWGHGANPKMKFPPTKEVSDKEKALNSD</sequence>
<organism evidence="2 3">
    <name type="scientific">Plectosphaerella plurivora</name>
    <dbReference type="NCBI Taxonomy" id="936078"/>
    <lineage>
        <taxon>Eukaryota</taxon>
        <taxon>Fungi</taxon>
        <taxon>Dikarya</taxon>
        <taxon>Ascomycota</taxon>
        <taxon>Pezizomycotina</taxon>
        <taxon>Sordariomycetes</taxon>
        <taxon>Hypocreomycetidae</taxon>
        <taxon>Glomerellales</taxon>
        <taxon>Plectosphaerellaceae</taxon>
        <taxon>Plectosphaerella</taxon>
    </lineage>
</organism>
<feature type="compositionally biased region" description="Basic and acidic residues" evidence="1">
    <location>
        <begin position="90"/>
        <end position="100"/>
    </location>
</feature>
<proteinExistence type="predicted"/>
<feature type="compositionally biased region" description="Gly residues" evidence="1">
    <location>
        <begin position="114"/>
        <end position="132"/>
    </location>
</feature>
<protein>
    <submittedName>
        <fullName evidence="2">Uncharacterized protein</fullName>
    </submittedName>
</protein>
<accession>A0A9P8VH28</accession>
<evidence type="ECO:0000313" key="3">
    <source>
        <dbReference type="Proteomes" id="UP000770015"/>
    </source>
</evidence>
<dbReference type="AlphaFoldDB" id="A0A9P8VH28"/>
<dbReference type="OrthoDB" id="4837859at2759"/>
<comment type="caution">
    <text evidence="2">The sequence shown here is derived from an EMBL/GenBank/DDBJ whole genome shotgun (WGS) entry which is preliminary data.</text>
</comment>
<evidence type="ECO:0000313" key="2">
    <source>
        <dbReference type="EMBL" id="KAH6691530.1"/>
    </source>
</evidence>
<dbReference type="Proteomes" id="UP000770015">
    <property type="component" value="Unassembled WGS sequence"/>
</dbReference>
<reference evidence="2" key="1">
    <citation type="journal article" date="2021" name="Nat. Commun.">
        <title>Genetic determinants of endophytism in the Arabidopsis root mycobiome.</title>
        <authorList>
            <person name="Mesny F."/>
            <person name="Miyauchi S."/>
            <person name="Thiergart T."/>
            <person name="Pickel B."/>
            <person name="Atanasova L."/>
            <person name="Karlsson M."/>
            <person name="Huettel B."/>
            <person name="Barry K.W."/>
            <person name="Haridas S."/>
            <person name="Chen C."/>
            <person name="Bauer D."/>
            <person name="Andreopoulos W."/>
            <person name="Pangilinan J."/>
            <person name="LaButti K."/>
            <person name="Riley R."/>
            <person name="Lipzen A."/>
            <person name="Clum A."/>
            <person name="Drula E."/>
            <person name="Henrissat B."/>
            <person name="Kohler A."/>
            <person name="Grigoriev I.V."/>
            <person name="Martin F.M."/>
            <person name="Hacquard S."/>
        </authorList>
    </citation>
    <scope>NUCLEOTIDE SEQUENCE</scope>
    <source>
        <strain evidence="2">MPI-SDFR-AT-0117</strain>
    </source>
</reference>
<feature type="region of interest" description="Disordered" evidence="1">
    <location>
        <begin position="90"/>
        <end position="156"/>
    </location>
</feature>
<feature type="compositionally biased region" description="Polar residues" evidence="1">
    <location>
        <begin position="24"/>
        <end position="55"/>
    </location>
</feature>
<name>A0A9P8VH28_9PEZI</name>
<gene>
    <name evidence="2" type="ORF">F5X68DRAFT_202050</name>
</gene>
<feature type="region of interest" description="Disordered" evidence="1">
    <location>
        <begin position="1"/>
        <end position="63"/>
    </location>
</feature>
<feature type="compositionally biased region" description="Basic and acidic residues" evidence="1">
    <location>
        <begin position="145"/>
        <end position="156"/>
    </location>
</feature>
<evidence type="ECO:0000256" key="1">
    <source>
        <dbReference type="SAM" id="MobiDB-lite"/>
    </source>
</evidence>
<keyword evidence="3" id="KW-1185">Reference proteome</keyword>